<gene>
    <name evidence="1" type="ORF">EIN_346650</name>
</gene>
<name>L7FJW6_ENTIV</name>
<evidence type="ECO:0000313" key="1">
    <source>
        <dbReference type="EMBL" id="ELP84018.1"/>
    </source>
</evidence>
<dbReference type="OrthoDB" id="29420at2759"/>
<keyword evidence="2" id="KW-1185">Reference proteome</keyword>
<accession>L7FJW6</accession>
<dbReference type="RefSeq" id="XP_004183364.1">
    <property type="nucleotide sequence ID" value="XM_004183316.1"/>
</dbReference>
<dbReference type="KEGG" id="eiv:EIN_346650"/>
<dbReference type="AlphaFoldDB" id="L7FJW6"/>
<protein>
    <recommendedName>
        <fullName evidence="3">RING-type domain-containing protein</fullName>
    </recommendedName>
</protein>
<sequence length="295" mass="34296">MQVSGYTFPTNLPHDELPELFDTYQRTILKLIRTELLSPIEYPMIDAPSDKEEKCNLCFMTTTNSPLNEFDTCCVGKMYFCTLCLLNHPDFDREKLTLKCPHCKKPIKLNYKKTLEKFKKSRVFFSKPLASQWYEKEDLTRKKPISKLYVTEPRMYVTDDDDVFFQHEPVDNPLQSGTHNIIQTGIVSAIYTPSKTKKEKLDSPPLDAETLKHIEKQFEEREKGQTNTKTTSLASEFYKKIKPEVLQIFEAYDVEIPDFLPPDVINDIDIELIDTKETALAMIESAANFLYDNIY</sequence>
<dbReference type="GeneID" id="14882966"/>
<proteinExistence type="predicted"/>
<organism evidence="1 2">
    <name type="scientific">Entamoeba invadens IP1</name>
    <dbReference type="NCBI Taxonomy" id="370355"/>
    <lineage>
        <taxon>Eukaryota</taxon>
        <taxon>Amoebozoa</taxon>
        <taxon>Evosea</taxon>
        <taxon>Archamoebae</taxon>
        <taxon>Mastigamoebida</taxon>
        <taxon>Entamoebidae</taxon>
        <taxon>Entamoeba</taxon>
    </lineage>
</organism>
<dbReference type="EMBL" id="KB207186">
    <property type="protein sequence ID" value="ELP84018.1"/>
    <property type="molecule type" value="Genomic_DNA"/>
</dbReference>
<dbReference type="Proteomes" id="UP000014680">
    <property type="component" value="Unassembled WGS sequence"/>
</dbReference>
<reference evidence="1 2" key="1">
    <citation type="submission" date="2012-10" db="EMBL/GenBank/DDBJ databases">
        <authorList>
            <person name="Zafar N."/>
            <person name="Inman J."/>
            <person name="Hall N."/>
            <person name="Lorenzi H."/>
            <person name="Caler E."/>
        </authorList>
    </citation>
    <scope>NUCLEOTIDE SEQUENCE [LARGE SCALE GENOMIC DNA]</scope>
    <source>
        <strain evidence="1 2">IP1</strain>
    </source>
</reference>
<evidence type="ECO:0000313" key="2">
    <source>
        <dbReference type="Proteomes" id="UP000014680"/>
    </source>
</evidence>
<evidence type="ECO:0008006" key="3">
    <source>
        <dbReference type="Google" id="ProtNLM"/>
    </source>
</evidence>
<dbReference type="VEuPathDB" id="AmoebaDB:EIN_346650"/>